<geneLocation type="plasmid" evidence="4">
    <name>pthaf100_a</name>
</geneLocation>
<feature type="domain" description="Reverse transcriptase" evidence="2">
    <location>
        <begin position="1"/>
        <end position="314"/>
    </location>
</feature>
<dbReference type="Proteomes" id="UP000326936">
    <property type="component" value="Plasmid pTHAF100_a"/>
</dbReference>
<evidence type="ECO:0000313" key="3">
    <source>
        <dbReference type="EMBL" id="QFT27664.1"/>
    </source>
</evidence>
<dbReference type="InterPro" id="IPR051083">
    <property type="entry name" value="GrpII_Intron_Splice-Mob/Def"/>
</dbReference>
<dbReference type="PANTHER" id="PTHR34047:SF8">
    <property type="entry name" value="PROTEIN YKFC"/>
    <property type="match status" value="1"/>
</dbReference>
<dbReference type="SUPFAM" id="SSF56672">
    <property type="entry name" value="DNA/RNA polymerases"/>
    <property type="match status" value="1"/>
</dbReference>
<dbReference type="KEGG" id="vaq:FIV01_14855"/>
<dbReference type="PROSITE" id="PS50878">
    <property type="entry name" value="RT_POL"/>
    <property type="match status" value="1"/>
</dbReference>
<dbReference type="OrthoDB" id="9793236at2"/>
<sequence length="395" mass="44641">MEVNGVAVNDDPRLEQHATELGEMAVRAGGDLMIKRTRTAKNDDLMALITSDATLECAYSWLCKARKESHHNNSVWDVRFYWAQLKPVIQQQLLDGDYHFSPCRACKVDGQSMAVWHAQDALVLKAVAIVLTEWLAPSLSPHCKHVAGNGGTKGCIADISRHVKSYGFVCRSDVNSYYATINHRILLKQLKARIGDVRVLNLIRNMLGVLHNVNGDLKSSTIGVNKGNPLSPLLGAIYLQEMDNALAKFCKPRGLRYYRYMDDWIILCKTRYQLRVAVKLMNACLHAVKQTKHPFKTYIGRIKNEGFDFLGYRITPKPKGNLTLAWKTWANHFSKLRQLYEQGTPIKGIAQYVKRWLSWASGGVILNMPASLQQGFNSALGREVKAFWKYQFATV</sequence>
<dbReference type="CDD" id="cd01651">
    <property type="entry name" value="RT_G2_intron"/>
    <property type="match status" value="1"/>
</dbReference>
<proteinExistence type="inferred from homology"/>
<name>A0A5P9CN51_9VIBR</name>
<dbReference type="PANTHER" id="PTHR34047">
    <property type="entry name" value="NUCLEAR INTRON MATURASE 1, MITOCHONDRIAL-RELATED"/>
    <property type="match status" value="1"/>
</dbReference>
<accession>A0A5P9CN51</accession>
<dbReference type="InterPro" id="IPR043502">
    <property type="entry name" value="DNA/RNA_pol_sf"/>
</dbReference>
<keyword evidence="4" id="KW-1185">Reference proteome</keyword>
<dbReference type="Pfam" id="PF00078">
    <property type="entry name" value="RVT_1"/>
    <property type="match status" value="1"/>
</dbReference>
<gene>
    <name evidence="3" type="primary">ltrA</name>
    <name evidence="3" type="ORF">FIV01_14855</name>
</gene>
<reference evidence="3 4" key="1">
    <citation type="submission" date="2019-10" db="EMBL/GenBank/DDBJ databases">
        <title>Complete genome sequence of Vibrio sp. strain THAF100, isolated from non-filtered water from the water column of tank 6 of a marine aquarium containing stony-coral fragments. Water maintained at 26 degree C.</title>
        <authorList>
            <person name="Ruckert C."/>
            <person name="Franco A."/>
            <person name="Kalinowski J."/>
            <person name="Glaeser S."/>
        </authorList>
    </citation>
    <scope>NUCLEOTIDE SEQUENCE [LARGE SCALE GENOMIC DNA]</scope>
    <source>
        <strain evidence="3 4">THAF100</strain>
        <plasmid evidence="4">pthaf100_a</plasmid>
    </source>
</reference>
<comment type="similarity">
    <text evidence="1">Belongs to the bacterial reverse transcriptase family.</text>
</comment>
<keyword evidence="3" id="KW-0614">Plasmid</keyword>
<dbReference type="InterPro" id="IPR000477">
    <property type="entry name" value="RT_dom"/>
</dbReference>
<organism evidence="3 4">
    <name type="scientific">Vibrio aquimaris</name>
    <dbReference type="NCBI Taxonomy" id="2587862"/>
    <lineage>
        <taxon>Bacteria</taxon>
        <taxon>Pseudomonadati</taxon>
        <taxon>Pseudomonadota</taxon>
        <taxon>Gammaproteobacteria</taxon>
        <taxon>Vibrionales</taxon>
        <taxon>Vibrionaceae</taxon>
        <taxon>Vibrio</taxon>
    </lineage>
</organism>
<evidence type="ECO:0000313" key="4">
    <source>
        <dbReference type="Proteomes" id="UP000326936"/>
    </source>
</evidence>
<evidence type="ECO:0000259" key="2">
    <source>
        <dbReference type="PROSITE" id="PS50878"/>
    </source>
</evidence>
<dbReference type="AlphaFoldDB" id="A0A5P9CN51"/>
<evidence type="ECO:0000256" key="1">
    <source>
        <dbReference type="ARBA" id="ARBA00034120"/>
    </source>
</evidence>
<dbReference type="RefSeq" id="WP_152431764.1">
    <property type="nucleotide sequence ID" value="NZ_CBCSDK010000012.1"/>
</dbReference>
<dbReference type="EMBL" id="CP045351">
    <property type="protein sequence ID" value="QFT27664.1"/>
    <property type="molecule type" value="Genomic_DNA"/>
</dbReference>
<protein>
    <submittedName>
        <fullName evidence="3">Group II intron-encoded protein LtrA</fullName>
    </submittedName>
</protein>